<dbReference type="Pfam" id="PF00905">
    <property type="entry name" value="Transpeptidase"/>
    <property type="match status" value="1"/>
</dbReference>
<dbReference type="InterPro" id="IPR050515">
    <property type="entry name" value="Beta-lactam/transpept"/>
</dbReference>
<evidence type="ECO:0000313" key="3">
    <source>
        <dbReference type="EMBL" id="SUZ58678.1"/>
    </source>
</evidence>
<dbReference type="AlphaFoldDB" id="A0A381NXP3"/>
<dbReference type="GO" id="GO:0005886">
    <property type="term" value="C:plasma membrane"/>
    <property type="evidence" value="ECO:0007669"/>
    <property type="project" value="TreeGrafter"/>
</dbReference>
<keyword evidence="1" id="KW-0812">Transmembrane</keyword>
<dbReference type="PANTHER" id="PTHR30627:SF2">
    <property type="entry name" value="PEPTIDOGLYCAN D,D-TRANSPEPTIDASE MRDA"/>
    <property type="match status" value="1"/>
</dbReference>
<evidence type="ECO:0000259" key="2">
    <source>
        <dbReference type="Pfam" id="PF00905"/>
    </source>
</evidence>
<dbReference type="PANTHER" id="PTHR30627">
    <property type="entry name" value="PEPTIDOGLYCAN D,D-TRANSPEPTIDASE"/>
    <property type="match status" value="1"/>
</dbReference>
<organism evidence="3">
    <name type="scientific">marine metagenome</name>
    <dbReference type="NCBI Taxonomy" id="408172"/>
    <lineage>
        <taxon>unclassified sequences</taxon>
        <taxon>metagenomes</taxon>
        <taxon>ecological metagenomes</taxon>
    </lineage>
</organism>
<dbReference type="GO" id="GO:0071555">
    <property type="term" value="P:cell wall organization"/>
    <property type="evidence" value="ECO:0007669"/>
    <property type="project" value="TreeGrafter"/>
</dbReference>
<dbReference type="GO" id="GO:0008658">
    <property type="term" value="F:penicillin binding"/>
    <property type="evidence" value="ECO:0007669"/>
    <property type="project" value="InterPro"/>
</dbReference>
<name>A0A381NXP3_9ZZZZ</name>
<dbReference type="InterPro" id="IPR012338">
    <property type="entry name" value="Beta-lactam/transpept-like"/>
</dbReference>
<keyword evidence="1" id="KW-0472">Membrane</keyword>
<dbReference type="SUPFAM" id="SSF56601">
    <property type="entry name" value="beta-lactamase/transpeptidase-like"/>
    <property type="match status" value="1"/>
</dbReference>
<protein>
    <recommendedName>
        <fullName evidence="2">Penicillin-binding protein transpeptidase domain-containing protein</fullName>
    </recommendedName>
</protein>
<dbReference type="EMBL" id="UINC01000634">
    <property type="protein sequence ID" value="SUZ58678.1"/>
    <property type="molecule type" value="Genomic_DNA"/>
</dbReference>
<proteinExistence type="predicted"/>
<dbReference type="GO" id="GO:0071972">
    <property type="term" value="F:peptidoglycan L,D-transpeptidase activity"/>
    <property type="evidence" value="ECO:0007669"/>
    <property type="project" value="TreeGrafter"/>
</dbReference>
<evidence type="ECO:0000256" key="1">
    <source>
        <dbReference type="SAM" id="Phobius"/>
    </source>
</evidence>
<sequence>MKLRARIYLYSFLLGLPVALIVGAFGWPTVLSSIERDRSSVWGIDQELVRDTISASISRNRYPQRVLVHHNNHSREAQIRYTIDTQLQQEIESVLQAHRPDYGVFVAVDPDTGRVLAIASHRRNSEVRDNLALGNTYPSASVFKLVTAAAAIDLGKVNAETVIPFNGKSSSLYRKNVLHHKNNKWTQHVPLRIAFAKSVNTVFGRIGLNHVGGIQLRQYAKKFGFNRTLSGDFQLPESRSTFNPEIDWEVVETAAGYTRKNTLSPVHAALLAASVINGGRILQPILVDSMTDDNGIVLYANEPVLTEPAILPKAAKQLQIMMRETVRSGSAQQSFKGFARGHFAGVEVGGKTGTLSGSRPQGMYDWFIGYAQRGEQKLAFAALCINEAYWYVKSSYIARKAIENFFAPGRI</sequence>
<feature type="transmembrane region" description="Helical" evidence="1">
    <location>
        <begin position="7"/>
        <end position="27"/>
    </location>
</feature>
<accession>A0A381NXP3</accession>
<keyword evidence="1" id="KW-1133">Transmembrane helix</keyword>
<gene>
    <name evidence="3" type="ORF">METZ01_LOCUS11532</name>
</gene>
<reference evidence="3" key="1">
    <citation type="submission" date="2018-05" db="EMBL/GenBank/DDBJ databases">
        <authorList>
            <person name="Lanie J.A."/>
            <person name="Ng W.-L."/>
            <person name="Kazmierczak K.M."/>
            <person name="Andrzejewski T.M."/>
            <person name="Davidsen T.M."/>
            <person name="Wayne K.J."/>
            <person name="Tettelin H."/>
            <person name="Glass J.I."/>
            <person name="Rusch D."/>
            <person name="Podicherti R."/>
            <person name="Tsui H.-C.T."/>
            <person name="Winkler M.E."/>
        </authorList>
    </citation>
    <scope>NUCLEOTIDE SEQUENCE</scope>
</reference>
<feature type="domain" description="Penicillin-binding protein transpeptidase" evidence="2">
    <location>
        <begin position="103"/>
        <end position="388"/>
    </location>
</feature>
<dbReference type="Gene3D" id="3.40.710.10">
    <property type="entry name" value="DD-peptidase/beta-lactamase superfamily"/>
    <property type="match status" value="1"/>
</dbReference>
<dbReference type="InterPro" id="IPR001460">
    <property type="entry name" value="PCN-bd_Tpept"/>
</dbReference>